<dbReference type="InterPro" id="IPR018496">
    <property type="entry name" value="PsdUridine_synth_RsuA/RluB_CS"/>
</dbReference>
<dbReference type="Gene3D" id="3.30.70.1560">
    <property type="entry name" value="Alpha-L RNA-binding motif"/>
    <property type="match status" value="1"/>
</dbReference>
<dbReference type="InterPro" id="IPR020103">
    <property type="entry name" value="PsdUridine_synth_cat_dom_sf"/>
</dbReference>
<dbReference type="FunFam" id="3.30.70.1560:FF:000001">
    <property type="entry name" value="Pseudouridine synthase"/>
    <property type="match status" value="1"/>
</dbReference>
<dbReference type="InterPro" id="IPR020094">
    <property type="entry name" value="TruA/RsuA/RluB/E/F_N"/>
</dbReference>
<evidence type="ECO:0000259" key="6">
    <source>
        <dbReference type="SMART" id="SM00363"/>
    </source>
</evidence>
<dbReference type="CDD" id="cd00165">
    <property type="entry name" value="S4"/>
    <property type="match status" value="1"/>
</dbReference>
<dbReference type="InterPro" id="IPR036986">
    <property type="entry name" value="S4_RNA-bd_sf"/>
</dbReference>
<dbReference type="InterPro" id="IPR000748">
    <property type="entry name" value="PsdUridine_synth_RsuA/RluB/E/F"/>
</dbReference>
<dbReference type="RefSeq" id="WP_142538838.1">
    <property type="nucleotide sequence ID" value="NZ_BMIE01000005.1"/>
</dbReference>
<feature type="domain" description="RNA-binding S4" evidence="6">
    <location>
        <begin position="1"/>
        <end position="59"/>
    </location>
</feature>
<evidence type="ECO:0000256" key="3">
    <source>
        <dbReference type="ARBA" id="ARBA00023235"/>
    </source>
</evidence>
<evidence type="ECO:0000256" key="2">
    <source>
        <dbReference type="ARBA" id="ARBA00022884"/>
    </source>
</evidence>
<dbReference type="InterPro" id="IPR002942">
    <property type="entry name" value="S4_RNA-bd"/>
</dbReference>
<dbReference type="Pfam" id="PF00849">
    <property type="entry name" value="PseudoU_synth_2"/>
    <property type="match status" value="1"/>
</dbReference>
<dbReference type="AlphaFoldDB" id="A0A544T977"/>
<evidence type="ECO:0000256" key="5">
    <source>
        <dbReference type="RuleBase" id="RU003887"/>
    </source>
</evidence>
<sequence>MRLDKFLAHTGFGTRREVKLLIKSKAIQVNEVTVKDSSMHVNEHSDRVSVYGEVIEYKQFIYLMLNKPAGVVSATEDTRDKTVIDLLDDDVRHFEPYPVGRLDKDTVGLLLLTNDGALTHRLLSPNKEVPKVYFAKVQGIVNETDIEAFKNGVTLDDGYHTKPGLLQILKSGSISEIELTITEGKFHQVKRMFEAVGKKVVYLKRLSMGTLKLDESLVEGTYRELTEEELEQIQQKNDLA</sequence>
<dbReference type="Gene3D" id="3.30.70.580">
    <property type="entry name" value="Pseudouridine synthase I, catalytic domain, N-terminal subdomain"/>
    <property type="match status" value="1"/>
</dbReference>
<dbReference type="OrthoDB" id="9807213at2"/>
<organism evidence="7 8">
    <name type="scientific">Psychrobacillus lasiicapitis</name>
    <dbReference type="NCBI Taxonomy" id="1636719"/>
    <lineage>
        <taxon>Bacteria</taxon>
        <taxon>Bacillati</taxon>
        <taxon>Bacillota</taxon>
        <taxon>Bacilli</taxon>
        <taxon>Bacillales</taxon>
        <taxon>Bacillaceae</taxon>
        <taxon>Psychrobacillus</taxon>
    </lineage>
</organism>
<dbReference type="SUPFAM" id="SSF55174">
    <property type="entry name" value="Alpha-L RNA-binding motif"/>
    <property type="match status" value="1"/>
</dbReference>
<keyword evidence="8" id="KW-1185">Reference proteome</keyword>
<dbReference type="InterPro" id="IPR006145">
    <property type="entry name" value="PsdUridine_synth_RsuA/RluA"/>
</dbReference>
<dbReference type="PANTHER" id="PTHR47683">
    <property type="entry name" value="PSEUDOURIDINE SYNTHASE FAMILY PROTEIN-RELATED"/>
    <property type="match status" value="1"/>
</dbReference>
<dbReference type="Gene3D" id="3.10.290.10">
    <property type="entry name" value="RNA-binding S4 domain"/>
    <property type="match status" value="1"/>
</dbReference>
<dbReference type="PROSITE" id="PS01149">
    <property type="entry name" value="PSI_RSU"/>
    <property type="match status" value="1"/>
</dbReference>
<evidence type="ECO:0000313" key="7">
    <source>
        <dbReference type="EMBL" id="TQR14007.1"/>
    </source>
</evidence>
<proteinExistence type="inferred from homology"/>
<name>A0A544T977_9BACI</name>
<gene>
    <name evidence="7" type="ORF">FG382_10410</name>
</gene>
<evidence type="ECO:0000313" key="8">
    <source>
        <dbReference type="Proteomes" id="UP000317316"/>
    </source>
</evidence>
<evidence type="ECO:0000256" key="4">
    <source>
        <dbReference type="PROSITE-ProRule" id="PRU00182"/>
    </source>
</evidence>
<evidence type="ECO:0000256" key="1">
    <source>
        <dbReference type="ARBA" id="ARBA00008348"/>
    </source>
</evidence>
<dbReference type="SMART" id="SM00363">
    <property type="entry name" value="S4"/>
    <property type="match status" value="1"/>
</dbReference>
<reference evidence="7 8" key="1">
    <citation type="submission" date="2019-05" db="EMBL/GenBank/DDBJ databases">
        <title>Psychrobacillus vulpis sp. nov., a new species isolated from feces of a red fox that inhabits in The Tablas de Daimiel Natural Park, Albacete, Spain.</title>
        <authorList>
            <person name="Rodriguez M."/>
            <person name="Reina J.C."/>
            <person name="Bejar V."/>
            <person name="Llamas I."/>
        </authorList>
    </citation>
    <scope>NUCLEOTIDE SEQUENCE [LARGE SCALE GENOMIC DNA]</scope>
    <source>
        <strain evidence="7 8">NEAU-3TGS17</strain>
    </source>
</reference>
<dbReference type="Proteomes" id="UP000317316">
    <property type="component" value="Unassembled WGS sequence"/>
</dbReference>
<dbReference type="InterPro" id="IPR042092">
    <property type="entry name" value="PsdUridine_s_RsuA/RluB/E/F_cat"/>
</dbReference>
<dbReference type="EC" id="5.4.99.-" evidence="5"/>
<accession>A0A544T977</accession>
<dbReference type="GO" id="GO:0003723">
    <property type="term" value="F:RNA binding"/>
    <property type="evidence" value="ECO:0007669"/>
    <property type="project" value="UniProtKB-KW"/>
</dbReference>
<keyword evidence="2 4" id="KW-0694">RNA-binding</keyword>
<dbReference type="NCBIfam" id="TIGR00093">
    <property type="entry name" value="pseudouridine synthase"/>
    <property type="match status" value="1"/>
</dbReference>
<dbReference type="GO" id="GO:0005829">
    <property type="term" value="C:cytosol"/>
    <property type="evidence" value="ECO:0007669"/>
    <property type="project" value="UniProtKB-ARBA"/>
</dbReference>
<dbReference type="InterPro" id="IPR050343">
    <property type="entry name" value="RsuA_PseudoU_synthase"/>
</dbReference>
<dbReference type="Pfam" id="PF01479">
    <property type="entry name" value="S4"/>
    <property type="match status" value="1"/>
</dbReference>
<dbReference type="GO" id="GO:0120159">
    <property type="term" value="F:rRNA pseudouridine synthase activity"/>
    <property type="evidence" value="ECO:0007669"/>
    <property type="project" value="UniProtKB-ARBA"/>
</dbReference>
<dbReference type="SUPFAM" id="SSF55120">
    <property type="entry name" value="Pseudouridine synthase"/>
    <property type="match status" value="1"/>
</dbReference>
<dbReference type="CDD" id="cd02553">
    <property type="entry name" value="PseudoU_synth_RsuA"/>
    <property type="match status" value="1"/>
</dbReference>
<comment type="caution">
    <text evidence="7">The sequence shown here is derived from an EMBL/GenBank/DDBJ whole genome shotgun (WGS) entry which is preliminary data.</text>
</comment>
<comment type="similarity">
    <text evidence="1 5">Belongs to the pseudouridine synthase RsuA family.</text>
</comment>
<dbReference type="PANTHER" id="PTHR47683:SF4">
    <property type="entry name" value="PSEUDOURIDINE SYNTHASE"/>
    <property type="match status" value="1"/>
</dbReference>
<dbReference type="GO" id="GO:0000455">
    <property type="term" value="P:enzyme-directed rRNA pseudouridine synthesis"/>
    <property type="evidence" value="ECO:0007669"/>
    <property type="project" value="UniProtKB-ARBA"/>
</dbReference>
<dbReference type="PROSITE" id="PS50889">
    <property type="entry name" value="S4"/>
    <property type="match status" value="1"/>
</dbReference>
<dbReference type="EMBL" id="VDGH01000005">
    <property type="protein sequence ID" value="TQR14007.1"/>
    <property type="molecule type" value="Genomic_DNA"/>
</dbReference>
<protein>
    <recommendedName>
        <fullName evidence="5">Pseudouridine synthase</fullName>
        <ecNumber evidence="5">5.4.99.-</ecNumber>
    </recommendedName>
</protein>
<keyword evidence="3 5" id="KW-0413">Isomerase</keyword>